<evidence type="ECO:0000256" key="5">
    <source>
        <dbReference type="ARBA" id="ARBA00022801"/>
    </source>
</evidence>
<gene>
    <name evidence="9" type="ORF">PCC79_15205</name>
</gene>
<dbReference type="InterPro" id="IPR036962">
    <property type="entry name" value="Glyco_hydro_3_N_sf"/>
</dbReference>
<dbReference type="SUPFAM" id="SSF51445">
    <property type="entry name" value="(Trans)glycosidases"/>
    <property type="match status" value="1"/>
</dbReference>
<dbReference type="InterPro" id="IPR017853">
    <property type="entry name" value="GH"/>
</dbReference>
<comment type="similarity">
    <text evidence="2">Belongs to the glycosyl hydrolase 3 family.</text>
</comment>
<evidence type="ECO:0000313" key="9">
    <source>
        <dbReference type="EMBL" id="WZW98217.1"/>
    </source>
</evidence>
<dbReference type="Pfam" id="PF00933">
    <property type="entry name" value="Glyco_hydro_3"/>
    <property type="match status" value="1"/>
</dbReference>
<name>A0ABZ3C7G6_9ACTN</name>
<evidence type="ECO:0000259" key="8">
    <source>
        <dbReference type="Pfam" id="PF01915"/>
    </source>
</evidence>
<evidence type="ECO:0000313" key="10">
    <source>
        <dbReference type="Proteomes" id="UP001434337"/>
    </source>
</evidence>
<dbReference type="SUPFAM" id="SSF52279">
    <property type="entry name" value="Beta-D-glucan exohydrolase, C-terminal domain"/>
    <property type="match status" value="1"/>
</dbReference>
<keyword evidence="5 9" id="KW-0378">Hydrolase</keyword>
<dbReference type="InterPro" id="IPR001764">
    <property type="entry name" value="Glyco_hydro_3_N"/>
</dbReference>
<feature type="domain" description="Glycoside hydrolase family 3 N-terminal" evidence="7">
    <location>
        <begin position="107"/>
        <end position="367"/>
    </location>
</feature>
<dbReference type="InterPro" id="IPR002772">
    <property type="entry name" value="Glyco_hydro_3_C"/>
</dbReference>
<dbReference type="GO" id="GO:0016787">
    <property type="term" value="F:hydrolase activity"/>
    <property type="evidence" value="ECO:0007669"/>
    <property type="project" value="UniProtKB-KW"/>
</dbReference>
<dbReference type="PRINTS" id="PR00133">
    <property type="entry name" value="GLHYDRLASE3"/>
</dbReference>
<dbReference type="EC" id="3.2.1.21" evidence="3"/>
<dbReference type="Pfam" id="PF01915">
    <property type="entry name" value="Glyco_hydro_3_C"/>
    <property type="match status" value="1"/>
</dbReference>
<dbReference type="RefSeq" id="WP_232547236.1">
    <property type="nucleotide sequence ID" value="NZ_CP115965.1"/>
</dbReference>
<dbReference type="EMBL" id="CP115965">
    <property type="protein sequence ID" value="WZW98217.1"/>
    <property type="molecule type" value="Genomic_DNA"/>
</dbReference>
<dbReference type="PANTHER" id="PTHR30620">
    <property type="entry name" value="PERIPLASMIC BETA-GLUCOSIDASE-RELATED"/>
    <property type="match status" value="1"/>
</dbReference>
<feature type="domain" description="Glycoside hydrolase family 3 C-terminal" evidence="8">
    <location>
        <begin position="458"/>
        <end position="699"/>
    </location>
</feature>
<dbReference type="PANTHER" id="PTHR30620:SF16">
    <property type="entry name" value="LYSOSOMAL BETA GLUCOSIDASE"/>
    <property type="match status" value="1"/>
</dbReference>
<dbReference type="Proteomes" id="UP001434337">
    <property type="component" value="Chromosome"/>
</dbReference>
<keyword evidence="4" id="KW-0732">Signal</keyword>
<evidence type="ECO:0000259" key="7">
    <source>
        <dbReference type="Pfam" id="PF00933"/>
    </source>
</evidence>
<dbReference type="Gene3D" id="3.20.20.300">
    <property type="entry name" value="Glycoside hydrolase, family 3, N-terminal domain"/>
    <property type="match status" value="1"/>
</dbReference>
<evidence type="ECO:0000256" key="6">
    <source>
        <dbReference type="ARBA" id="ARBA00023295"/>
    </source>
</evidence>
<keyword evidence="6" id="KW-0326">Glycosidase</keyword>
<evidence type="ECO:0000256" key="1">
    <source>
        <dbReference type="ARBA" id="ARBA00000448"/>
    </source>
</evidence>
<dbReference type="Gene3D" id="3.40.50.1700">
    <property type="entry name" value="Glycoside hydrolase family 3 C-terminal domain"/>
    <property type="match status" value="1"/>
</dbReference>
<comment type="catalytic activity">
    <reaction evidence="1">
        <text>Hydrolysis of terminal, non-reducing beta-D-glucosyl residues with release of beta-D-glucose.</text>
        <dbReference type="EC" id="3.2.1.21"/>
    </reaction>
</comment>
<evidence type="ECO:0000256" key="4">
    <source>
        <dbReference type="ARBA" id="ARBA00022729"/>
    </source>
</evidence>
<sequence>MVQRFTNPDGPTISTATGRVVEIDGRWFRDLAGTGELIPAGDWRLDATARARDLAGRLSLEQIAGLMLYSRHQTVPSLPGGPFSSTYGGQPYDPDVHAPDDLTDGQRELILRDNIRHVLVITFADVPTAVGWHNRMQQLAEEQPFSVPVNFSTDPRHGASDSGAEFKSSGAAVSKWPEGIGLAAIGDVETVRRFADTVRQEYRALGFTTALGPQIDLATEPRWMRAVDTFGGDVEQAVAFTRAYVDALQTTPDAEGGWGPGSVIAMVKHWPGGGTGEGGRDAHYRFGQYNVYPGGNADAHRRPFVEGAFALDGPTGSAGAVMPYYSVSVGQNEGAFGNAYSEQLIKDELRGELGYDGVVCTDWGITGDPGPMDSFAARCFGVEDLSVAERHLRLIMNGVDQFGGNNEVAPVLEAYALGAEWYGEDVMRARFEEAAVRLLRGMFRVGLFDDPYLELAESLAVVGNPAFVQAGHDAQLASVIALKGLDTRLPRGAKVWIPPRHTDAHKGFMRNLVPAADSDALQPAVVAEYFEAVDDPADADAALVVMESPHADPYVDGFRPISLQYRPYRAETAREASLAGDRSYRGADAVISNASDLDRLEQARAAMGDRPVVAVVKLDTPVVLAEVEPLADALFVHYGVSDRALLDVVTGAGHPGGRLPATMPADMATVEASCEDVFDDYEPYVDAAGNAYATGFGLGAPHLAAD</sequence>
<organism evidence="9 10">
    <name type="scientific">Propioniciclava soli</name>
    <dbReference type="NCBI Taxonomy" id="2775081"/>
    <lineage>
        <taxon>Bacteria</taxon>
        <taxon>Bacillati</taxon>
        <taxon>Actinomycetota</taxon>
        <taxon>Actinomycetes</taxon>
        <taxon>Propionibacteriales</taxon>
        <taxon>Propionibacteriaceae</taxon>
        <taxon>Propioniciclava</taxon>
    </lineage>
</organism>
<dbReference type="InterPro" id="IPR036881">
    <property type="entry name" value="Glyco_hydro_3_C_sf"/>
</dbReference>
<dbReference type="InterPro" id="IPR051915">
    <property type="entry name" value="Cellulose_Degrad_GH3"/>
</dbReference>
<evidence type="ECO:0000256" key="2">
    <source>
        <dbReference type="ARBA" id="ARBA00005336"/>
    </source>
</evidence>
<keyword evidence="10" id="KW-1185">Reference proteome</keyword>
<reference evidence="9 10" key="1">
    <citation type="journal article" date="2023" name="Environ Microbiome">
        <title>A coral-associated actinobacterium mitigates coral bleaching under heat stress.</title>
        <authorList>
            <person name="Li J."/>
            <person name="Zou Y."/>
            <person name="Li Q."/>
            <person name="Zhang J."/>
            <person name="Bourne D.G."/>
            <person name="Lyu Y."/>
            <person name="Liu C."/>
            <person name="Zhang S."/>
        </authorList>
    </citation>
    <scope>NUCLEOTIDE SEQUENCE [LARGE SCALE GENOMIC DNA]</scope>
    <source>
        <strain evidence="9 10">SCSIO 13291</strain>
    </source>
</reference>
<accession>A0ABZ3C7G6</accession>
<protein>
    <recommendedName>
        <fullName evidence="3">beta-glucosidase</fullName>
        <ecNumber evidence="3">3.2.1.21</ecNumber>
    </recommendedName>
</protein>
<proteinExistence type="inferred from homology"/>
<evidence type="ECO:0000256" key="3">
    <source>
        <dbReference type="ARBA" id="ARBA00012744"/>
    </source>
</evidence>